<protein>
    <recommendedName>
        <fullName evidence="5">Secreted protein</fullName>
    </recommendedName>
</protein>
<evidence type="ECO:0008006" key="5">
    <source>
        <dbReference type="Google" id="ProtNLM"/>
    </source>
</evidence>
<dbReference type="Proteomes" id="UP001331761">
    <property type="component" value="Unassembled WGS sequence"/>
</dbReference>
<gene>
    <name evidence="2" type="ORF">GCK32_021557</name>
    <name evidence="3" type="ORF">GCK32_021809</name>
</gene>
<reference evidence="2 4" key="1">
    <citation type="submission" date="2019-10" db="EMBL/GenBank/DDBJ databases">
        <title>Assembly and Annotation for the nematode Trichostrongylus colubriformis.</title>
        <authorList>
            <person name="Martin J."/>
        </authorList>
    </citation>
    <scope>NUCLEOTIDE SEQUENCE [LARGE SCALE GENOMIC DNA]</scope>
    <source>
        <strain evidence="2">G859</strain>
        <tissue evidence="2">Whole worm</tissue>
    </source>
</reference>
<dbReference type="AlphaFoldDB" id="A0AAN8FTH1"/>
<keyword evidence="4" id="KW-1185">Reference proteome</keyword>
<evidence type="ECO:0000313" key="3">
    <source>
        <dbReference type="EMBL" id="KAK5982009.1"/>
    </source>
</evidence>
<proteinExistence type="predicted"/>
<organism evidence="2 4">
    <name type="scientific">Trichostrongylus colubriformis</name>
    <name type="common">Black scour worm</name>
    <dbReference type="NCBI Taxonomy" id="6319"/>
    <lineage>
        <taxon>Eukaryota</taxon>
        <taxon>Metazoa</taxon>
        <taxon>Ecdysozoa</taxon>
        <taxon>Nematoda</taxon>
        <taxon>Chromadorea</taxon>
        <taxon>Rhabditida</taxon>
        <taxon>Rhabditina</taxon>
        <taxon>Rhabditomorpha</taxon>
        <taxon>Strongyloidea</taxon>
        <taxon>Trichostrongylidae</taxon>
        <taxon>Trichostrongylus</taxon>
    </lineage>
</organism>
<evidence type="ECO:0000313" key="4">
    <source>
        <dbReference type="Proteomes" id="UP001331761"/>
    </source>
</evidence>
<accession>A0AAN8FTH1</accession>
<feature type="chain" id="PRO_5044710856" description="Secreted protein" evidence="1">
    <location>
        <begin position="18"/>
        <end position="78"/>
    </location>
</feature>
<dbReference type="EMBL" id="WIXE01005634">
    <property type="protein sequence ID" value="KAK5982009.1"/>
    <property type="molecule type" value="Genomic_DNA"/>
</dbReference>
<dbReference type="EMBL" id="WIXE01019787">
    <property type="protein sequence ID" value="KAK5969743.1"/>
    <property type="molecule type" value="Genomic_DNA"/>
</dbReference>
<comment type="caution">
    <text evidence="2">The sequence shown here is derived from an EMBL/GenBank/DDBJ whole genome shotgun (WGS) entry which is preliminary data.</text>
</comment>
<name>A0AAN8FTH1_TRICO</name>
<feature type="non-terminal residue" evidence="2">
    <location>
        <position position="78"/>
    </location>
</feature>
<evidence type="ECO:0000256" key="1">
    <source>
        <dbReference type="SAM" id="SignalP"/>
    </source>
</evidence>
<evidence type="ECO:0000313" key="2">
    <source>
        <dbReference type="EMBL" id="KAK5969743.1"/>
    </source>
</evidence>
<keyword evidence="1" id="KW-0732">Signal</keyword>
<sequence length="78" mass="8258">MYFILLSSTLLIGVVRSQQIVDLNCTESVQGVAKYAPSAVNCANKLSDDNCAVLYPNAVKVATNTPRDAKCTGNPPAL</sequence>
<feature type="signal peptide" evidence="1">
    <location>
        <begin position="1"/>
        <end position="17"/>
    </location>
</feature>